<dbReference type="Pfam" id="PF00005">
    <property type="entry name" value="ABC_tran"/>
    <property type="match status" value="2"/>
</dbReference>
<evidence type="ECO:0000256" key="8">
    <source>
        <dbReference type="ARBA" id="ARBA00023136"/>
    </source>
</evidence>
<evidence type="ECO:0000259" key="12">
    <source>
        <dbReference type="PROSITE" id="PS50929"/>
    </source>
</evidence>
<dbReference type="Gene3D" id="1.20.1560.10">
    <property type="entry name" value="ABC transporter type 1, transmembrane domain"/>
    <property type="match status" value="2"/>
</dbReference>
<dbReference type="InterPro" id="IPR017871">
    <property type="entry name" value="ABC_transporter-like_CS"/>
</dbReference>
<dbReference type="FunFam" id="1.20.1560.10:FF:000013">
    <property type="entry name" value="ABC transporter C family member 2"/>
    <property type="match status" value="1"/>
</dbReference>
<dbReference type="InterPro" id="IPR050173">
    <property type="entry name" value="ABC_transporter_C-like"/>
</dbReference>
<feature type="transmembrane region" description="Helical" evidence="10">
    <location>
        <begin position="570"/>
        <end position="594"/>
    </location>
</feature>
<feature type="transmembrane region" description="Helical" evidence="10">
    <location>
        <begin position="1008"/>
        <end position="1035"/>
    </location>
</feature>
<dbReference type="CDD" id="cd18580">
    <property type="entry name" value="ABC_6TM_ABCC_D2"/>
    <property type="match status" value="1"/>
</dbReference>
<dbReference type="CDD" id="cd03244">
    <property type="entry name" value="ABCC_MRP_domain2"/>
    <property type="match status" value="1"/>
</dbReference>
<feature type="transmembrane region" description="Helical" evidence="10">
    <location>
        <begin position="1047"/>
        <end position="1068"/>
    </location>
</feature>
<dbReference type="GO" id="GO:0005524">
    <property type="term" value="F:ATP binding"/>
    <property type="evidence" value="ECO:0007669"/>
    <property type="project" value="UniProtKB-KW"/>
</dbReference>
<dbReference type="CDD" id="cd18579">
    <property type="entry name" value="ABC_6TM_ABCC_D1"/>
    <property type="match status" value="1"/>
</dbReference>
<dbReference type="SMART" id="SM00382">
    <property type="entry name" value="AAA"/>
    <property type="match status" value="2"/>
</dbReference>
<feature type="transmembrane region" description="Helical" evidence="10">
    <location>
        <begin position="424"/>
        <end position="449"/>
    </location>
</feature>
<keyword evidence="3 10" id="KW-0812">Transmembrane</keyword>
<sequence>MSESNTDDPPTAPPPGVDAERVVFPASSAEEALEELRARDGEQQTARSAWAEHVHGLWGAEPPYEPQPEDRSGVVLGSLFYSWMGRYIFQAAREELTEAGLPRPTRAFRAYNAGTRLSVQMQSQQLRRHAWDGYIGARVGVRRDAASDGVLRWVGVVQQYGTPRQLYAGVEWLVAPAPRHVGVLGRWLLCRGGGAPPHGPGAFHRGEVCGEHLFDLADGDTVATCELVEDVVFRLGAAEGGRGAAATERALRRELPASAHEPPRSIQVWWTIWTLFRENLLLLVLLGLLGDACSLLQPLLLKWFVAYLGEVLNGGGGGGSGSGSDSSSDASSSSGALLDGYFGAAAGWQRGVLLAFCMFVTMTVETVCSNKRFHVRRRCSLQVRNAISVLMFEKVFTMSPKAAHHPSYNAGRLANMLSTDVENIGSFISMFWALFSSPYILAIAFYQLYLLLGNSVFVGGAMVLVFAPLQGFAMKGLYAHFRERASATDHRVKATTELFSGIRVIKFMSWEPSFIARIEDMRKEELHFLKKIQKSFMMIFFLFNAAPGFVIASVFFTFGMLGHTLTPSIVFPALALFHMLTSFVSMLPFTFQMVSKLLVSLRRLNLFFDTEDDLVPLIADIKDFREDDQSSRDAPENTGHPPSESTAAAFVHAELSTYVAEELPKPADDAAPASAEPAVQPTDDTAAATAVAAPAEGRPAHAQPSFKEDAVYLLKTKALLEDVDLRIPRGKLTVVLGPTGCGKSTLLDSLIGALAVTRGRVACSRCVAYVPQQPWIMSATLRDNVVFFGAADDAAFERAVASSQLAADLALLAAGAATEIGEKGINLSGGQKARVSLARAVYADRDVYVLDDPLSALDAHVGERVMRECVCGALAHKTRVLATHQVHVARDADYVVVLSAGGRVAFHGTRDAYYHDHLSRETSASVAADDTAAPAAVSAAPDTAGAAKADDLLFDGEDAGAGASGVSDAAAAAGKGGDAGKLLTEEERFRGAVPLAVYVRYMRACGGVCVCVAVMALYLATEALVMAPSIWLALWSTAYLPLTSTQYSTIYVSLSLLGALCGPLRYWVSMTVMRRASYVVHGELLRSVACATLQFFDTTPVGRLINRFTNDISNIDNDLQTSYSSLLTTVATFCSTVAMMVFTQVFVLVVLVPCMVVYYFLLRFYARANREIKRLVNLVNSPVLSVLEEAFGGRWTVQAYGVAPAVMQKAMRCVDVVFTCSYLQLGAQLWLSVRIQLLSTAITLAVALGAVLAVHVSFLPANIGLLSLSITLALEISSLLDGIVSVVASVEADMNSVERIFYMTDHIDHEDLRGAVEAEVDAMHAGSGAREVSAPVDDAAAVASRVSSPLARRECGAAEFGSLVLEHVDMRYRPGLPLVLRDVSFAVLPGQKVGVVGRTGSGKSTLLLALLRLVEVCGGCMRVCGRDARDYGVRELRQLFSMIPQDPLLFDGTVRSNVDPFGACGDAAVWAALRQVGMEERVRSGGGGLDARVQEGGSNFSVGQRQLLCLARALLKRGSAFLLMDEATANVDPALDRQIQLTVQQTFRDYTVVTIAHRLHTVAAYDVILVMDGGRAVEFGSPRALVNTEGSLFASMVQSMNGMPVSLSFQV</sequence>
<feature type="transmembrane region" description="Helical" evidence="10">
    <location>
        <begin position="536"/>
        <end position="558"/>
    </location>
</feature>
<comment type="subcellular location">
    <subcellularLocation>
        <location evidence="1">Membrane</location>
        <topology evidence="1">Multi-pass membrane protein</topology>
    </subcellularLocation>
</comment>
<feature type="transmembrane region" description="Helical" evidence="10">
    <location>
        <begin position="280"/>
        <end position="300"/>
    </location>
</feature>
<dbReference type="InterPro" id="IPR036640">
    <property type="entry name" value="ABC1_TM_sf"/>
</dbReference>
<name>A0A0M9FZ62_LEPPY</name>
<evidence type="ECO:0000313" key="14">
    <source>
        <dbReference type="Proteomes" id="UP000037923"/>
    </source>
</evidence>
<accession>A0A0M9FZ62</accession>
<evidence type="ECO:0000256" key="7">
    <source>
        <dbReference type="ARBA" id="ARBA00022989"/>
    </source>
</evidence>
<keyword evidence="8 10" id="KW-0472">Membrane</keyword>
<dbReference type="InterPro" id="IPR027417">
    <property type="entry name" value="P-loop_NTPase"/>
</dbReference>
<dbReference type="FunFam" id="3.40.50.300:FF:002055">
    <property type="entry name" value="ATP-binding cassette protein subfamily C, member 1"/>
    <property type="match status" value="1"/>
</dbReference>
<evidence type="ECO:0000256" key="10">
    <source>
        <dbReference type="SAM" id="Phobius"/>
    </source>
</evidence>
<feature type="domain" description="ABC transporter" evidence="11">
    <location>
        <begin position="705"/>
        <end position="926"/>
    </location>
</feature>
<evidence type="ECO:0000259" key="11">
    <source>
        <dbReference type="PROSITE" id="PS50893"/>
    </source>
</evidence>
<dbReference type="GO" id="GO:0140359">
    <property type="term" value="F:ABC-type transporter activity"/>
    <property type="evidence" value="ECO:0007669"/>
    <property type="project" value="InterPro"/>
</dbReference>
<evidence type="ECO:0000256" key="1">
    <source>
        <dbReference type="ARBA" id="ARBA00004141"/>
    </source>
</evidence>
<evidence type="ECO:0000256" key="9">
    <source>
        <dbReference type="SAM" id="MobiDB-lite"/>
    </source>
</evidence>
<dbReference type="RefSeq" id="XP_015657356.1">
    <property type="nucleotide sequence ID" value="XM_015804222.1"/>
</dbReference>
<dbReference type="GO" id="GO:0016887">
    <property type="term" value="F:ATP hydrolysis activity"/>
    <property type="evidence" value="ECO:0007669"/>
    <property type="project" value="InterPro"/>
</dbReference>
<dbReference type="GeneID" id="26906271"/>
<feature type="domain" description="ABC transmembrane type-1" evidence="12">
    <location>
        <begin position="1012"/>
        <end position="1292"/>
    </location>
</feature>
<feature type="transmembrane region" description="Helical" evidence="10">
    <location>
        <begin position="1237"/>
        <end position="1259"/>
    </location>
</feature>
<dbReference type="PANTHER" id="PTHR24223:SF273">
    <property type="entry name" value="MULTIDRUG RESISTANCE PROTEIN E"/>
    <property type="match status" value="1"/>
</dbReference>
<dbReference type="OMA" id="CMVPDGL"/>
<dbReference type="PROSITE" id="PS50929">
    <property type="entry name" value="ABC_TM1F"/>
    <property type="match status" value="2"/>
</dbReference>
<evidence type="ECO:0000256" key="3">
    <source>
        <dbReference type="ARBA" id="ARBA00022692"/>
    </source>
</evidence>
<keyword evidence="5" id="KW-0547">Nucleotide-binding</keyword>
<feature type="region of interest" description="Disordered" evidence="9">
    <location>
        <begin position="1"/>
        <end position="21"/>
    </location>
</feature>
<dbReference type="Proteomes" id="UP000037923">
    <property type="component" value="Unassembled WGS sequence"/>
</dbReference>
<feature type="transmembrane region" description="Helical" evidence="10">
    <location>
        <begin position="347"/>
        <end position="368"/>
    </location>
</feature>
<dbReference type="InterPro" id="IPR003593">
    <property type="entry name" value="AAA+_ATPase"/>
</dbReference>
<dbReference type="InterPro" id="IPR044746">
    <property type="entry name" value="ABCC_6TM_D1"/>
</dbReference>
<keyword evidence="2" id="KW-0813">Transport</keyword>
<organism evidence="13 14">
    <name type="scientific">Leptomonas pyrrhocoris</name>
    <name type="common">Firebug parasite</name>
    <dbReference type="NCBI Taxonomy" id="157538"/>
    <lineage>
        <taxon>Eukaryota</taxon>
        <taxon>Discoba</taxon>
        <taxon>Euglenozoa</taxon>
        <taxon>Kinetoplastea</taxon>
        <taxon>Metakinetoplastina</taxon>
        <taxon>Trypanosomatida</taxon>
        <taxon>Trypanosomatidae</taxon>
        <taxon>Leishmaniinae</taxon>
        <taxon>Leptomonas</taxon>
    </lineage>
</organism>
<keyword evidence="6" id="KW-0067">ATP-binding</keyword>
<protein>
    <submittedName>
        <fullName evidence="13">Putative mitochondrial p-glycoprotein e</fullName>
    </submittedName>
</protein>
<evidence type="ECO:0000313" key="13">
    <source>
        <dbReference type="EMBL" id="KPA78917.1"/>
    </source>
</evidence>
<dbReference type="VEuPathDB" id="TriTrypDB:LpyrH10_12_1590"/>
<dbReference type="PROSITE" id="PS50893">
    <property type="entry name" value="ABC_TRANSPORTER_2"/>
    <property type="match status" value="2"/>
</dbReference>
<dbReference type="CDD" id="cd03250">
    <property type="entry name" value="ABCC_MRP_domain1"/>
    <property type="match status" value="1"/>
</dbReference>
<feature type="domain" description="ABC transporter" evidence="11">
    <location>
        <begin position="1365"/>
        <end position="1598"/>
    </location>
</feature>
<evidence type="ECO:0000256" key="2">
    <source>
        <dbReference type="ARBA" id="ARBA00022448"/>
    </source>
</evidence>
<gene>
    <name evidence="13" type="ORF">ABB37_05981</name>
</gene>
<dbReference type="Pfam" id="PF00664">
    <property type="entry name" value="ABC_membrane"/>
    <property type="match status" value="2"/>
</dbReference>
<feature type="domain" description="ABC transmembrane type-1" evidence="12">
    <location>
        <begin position="281"/>
        <end position="596"/>
    </location>
</feature>
<evidence type="ECO:0000256" key="4">
    <source>
        <dbReference type="ARBA" id="ARBA00022737"/>
    </source>
</evidence>
<dbReference type="EMBL" id="LGTL01000012">
    <property type="protein sequence ID" value="KPA78917.1"/>
    <property type="molecule type" value="Genomic_DNA"/>
</dbReference>
<dbReference type="GO" id="GO:0016020">
    <property type="term" value="C:membrane"/>
    <property type="evidence" value="ECO:0007669"/>
    <property type="project" value="UniProtKB-SubCell"/>
</dbReference>
<dbReference type="SUPFAM" id="SSF90123">
    <property type="entry name" value="ABC transporter transmembrane region"/>
    <property type="match status" value="2"/>
</dbReference>
<dbReference type="OrthoDB" id="262778at2759"/>
<evidence type="ECO:0000256" key="6">
    <source>
        <dbReference type="ARBA" id="ARBA00022840"/>
    </source>
</evidence>
<feature type="transmembrane region" description="Helical" evidence="10">
    <location>
        <begin position="1148"/>
        <end position="1166"/>
    </location>
</feature>
<dbReference type="InterPro" id="IPR044726">
    <property type="entry name" value="ABCC_6TM_D2"/>
</dbReference>
<keyword evidence="4" id="KW-0677">Repeat</keyword>
<dbReference type="PANTHER" id="PTHR24223">
    <property type="entry name" value="ATP-BINDING CASSETTE SUB-FAMILY C"/>
    <property type="match status" value="1"/>
</dbReference>
<feature type="compositionally biased region" description="Low complexity" evidence="9">
    <location>
        <begin position="669"/>
        <end position="695"/>
    </location>
</feature>
<dbReference type="SUPFAM" id="SSF52540">
    <property type="entry name" value="P-loop containing nucleoside triphosphate hydrolases"/>
    <property type="match status" value="2"/>
</dbReference>
<keyword evidence="14" id="KW-1185">Reference proteome</keyword>
<keyword evidence="7 10" id="KW-1133">Transmembrane helix</keyword>
<feature type="transmembrane region" description="Helical" evidence="10">
    <location>
        <begin position="455"/>
        <end position="474"/>
    </location>
</feature>
<dbReference type="PROSITE" id="PS00211">
    <property type="entry name" value="ABC_TRANSPORTER_1"/>
    <property type="match status" value="2"/>
</dbReference>
<dbReference type="Gene3D" id="3.40.50.300">
    <property type="entry name" value="P-loop containing nucleotide triphosphate hydrolases"/>
    <property type="match status" value="2"/>
</dbReference>
<feature type="transmembrane region" description="Helical" evidence="10">
    <location>
        <begin position="1123"/>
        <end position="1142"/>
    </location>
</feature>
<dbReference type="FunFam" id="3.40.50.300:FF:000630">
    <property type="entry name" value="ATP-binding cassette (ABC) transporter, putative"/>
    <property type="match status" value="1"/>
</dbReference>
<proteinExistence type="predicted"/>
<dbReference type="InterPro" id="IPR011527">
    <property type="entry name" value="ABC1_TM_dom"/>
</dbReference>
<dbReference type="InterPro" id="IPR003439">
    <property type="entry name" value="ABC_transporter-like_ATP-bd"/>
</dbReference>
<reference evidence="13 14" key="1">
    <citation type="submission" date="2015-07" db="EMBL/GenBank/DDBJ databases">
        <title>High-quality genome of monoxenous trypanosomatid Leptomonas pyrrhocoris.</title>
        <authorList>
            <person name="Flegontov P."/>
            <person name="Butenko A."/>
            <person name="Firsov S."/>
            <person name="Vlcek C."/>
            <person name="Logacheva M.D."/>
            <person name="Field M."/>
            <person name="Filatov D."/>
            <person name="Flegontova O."/>
            <person name="Gerasimov E."/>
            <person name="Jackson A.P."/>
            <person name="Kelly S."/>
            <person name="Opperdoes F."/>
            <person name="O'Reilly A."/>
            <person name="Votypka J."/>
            <person name="Yurchenko V."/>
            <person name="Lukes J."/>
        </authorList>
    </citation>
    <scope>NUCLEOTIDE SEQUENCE [LARGE SCALE GENOMIC DNA]</scope>
    <source>
        <strain evidence="13">H10</strain>
    </source>
</reference>
<evidence type="ECO:0000256" key="5">
    <source>
        <dbReference type="ARBA" id="ARBA00022741"/>
    </source>
</evidence>
<comment type="caution">
    <text evidence="13">The sequence shown here is derived from an EMBL/GenBank/DDBJ whole genome shotgun (WGS) entry which is preliminary data.</text>
</comment>
<feature type="region of interest" description="Disordered" evidence="9">
    <location>
        <begin position="667"/>
        <end position="702"/>
    </location>
</feature>